<feature type="transmembrane region" description="Helical" evidence="10">
    <location>
        <begin position="307"/>
        <end position="325"/>
    </location>
</feature>
<evidence type="ECO:0000313" key="12">
    <source>
        <dbReference type="Proteomes" id="UP000694845"/>
    </source>
</evidence>
<evidence type="ECO:0000256" key="3">
    <source>
        <dbReference type="ARBA" id="ARBA00022692"/>
    </source>
</evidence>
<keyword evidence="12" id="KW-1185">Reference proteome</keyword>
<gene>
    <name evidence="13" type="primary">LOC110984087</name>
</gene>
<evidence type="ECO:0000256" key="4">
    <source>
        <dbReference type="ARBA" id="ARBA00022989"/>
    </source>
</evidence>
<evidence type="ECO:0000259" key="11">
    <source>
        <dbReference type="PROSITE" id="PS50262"/>
    </source>
</evidence>
<dbReference type="SMART" id="SM01381">
    <property type="entry name" value="7TM_GPCR_Srsx"/>
    <property type="match status" value="1"/>
</dbReference>
<dbReference type="AlphaFoldDB" id="A0A8B7Z3R6"/>
<feature type="transmembrane region" description="Helical" evidence="10">
    <location>
        <begin position="14"/>
        <end position="37"/>
    </location>
</feature>
<keyword evidence="3 10" id="KW-0812">Transmembrane</keyword>
<dbReference type="PANTHER" id="PTHR24230">
    <property type="entry name" value="G-PROTEIN COUPLED RECEPTOR"/>
    <property type="match status" value="1"/>
</dbReference>
<dbReference type="PRINTS" id="PR00237">
    <property type="entry name" value="GPCRRHODOPSN"/>
</dbReference>
<feature type="compositionally biased region" description="Basic and acidic residues" evidence="9">
    <location>
        <begin position="441"/>
        <end position="461"/>
    </location>
</feature>
<dbReference type="GO" id="GO:0008528">
    <property type="term" value="F:G protein-coupled peptide receptor activity"/>
    <property type="evidence" value="ECO:0007669"/>
    <property type="project" value="TreeGrafter"/>
</dbReference>
<accession>A0A8B7Z3R6</accession>
<evidence type="ECO:0000256" key="9">
    <source>
        <dbReference type="SAM" id="MobiDB-lite"/>
    </source>
</evidence>
<dbReference type="Gene3D" id="1.20.1070.10">
    <property type="entry name" value="Rhodopsin 7-helix transmembrane proteins"/>
    <property type="match status" value="2"/>
</dbReference>
<keyword evidence="2" id="KW-1003">Cell membrane</keyword>
<feature type="transmembrane region" description="Helical" evidence="10">
    <location>
        <begin position="520"/>
        <end position="540"/>
    </location>
</feature>
<evidence type="ECO:0000256" key="6">
    <source>
        <dbReference type="ARBA" id="ARBA00023136"/>
    </source>
</evidence>
<feature type="transmembrane region" description="Helical" evidence="10">
    <location>
        <begin position="179"/>
        <end position="197"/>
    </location>
</feature>
<keyword evidence="4 10" id="KW-1133">Transmembrane helix</keyword>
<keyword evidence="6 10" id="KW-0472">Membrane</keyword>
<feature type="domain" description="G-protein coupled receptors family 1 profile" evidence="11">
    <location>
        <begin position="160"/>
        <end position="537"/>
    </location>
</feature>
<dbReference type="KEGG" id="aplc:110984087"/>
<dbReference type="OrthoDB" id="5969463at2759"/>
<dbReference type="RefSeq" id="XP_022099602.1">
    <property type="nucleotide sequence ID" value="XM_022243910.1"/>
</dbReference>
<dbReference type="GeneID" id="110984087"/>
<dbReference type="Proteomes" id="UP000694845">
    <property type="component" value="Unplaced"/>
</dbReference>
<dbReference type="PANTHER" id="PTHR24230:SF0">
    <property type="entry name" value="G-PROTEIN COUPLED RECEPTORS FAMILY 1 PROFILE DOMAIN-CONTAINING PROTEIN"/>
    <property type="match status" value="1"/>
</dbReference>
<evidence type="ECO:0000256" key="5">
    <source>
        <dbReference type="ARBA" id="ARBA00023040"/>
    </source>
</evidence>
<organism evidence="12 13">
    <name type="scientific">Acanthaster planci</name>
    <name type="common">Crown-of-thorns starfish</name>
    <dbReference type="NCBI Taxonomy" id="133434"/>
    <lineage>
        <taxon>Eukaryota</taxon>
        <taxon>Metazoa</taxon>
        <taxon>Echinodermata</taxon>
        <taxon>Eleutherozoa</taxon>
        <taxon>Asterozoa</taxon>
        <taxon>Asteroidea</taxon>
        <taxon>Valvatacea</taxon>
        <taxon>Valvatida</taxon>
        <taxon>Acanthasteridae</taxon>
        <taxon>Acanthaster</taxon>
    </lineage>
</organism>
<dbReference type="OMA" id="YTTHHAS"/>
<evidence type="ECO:0000256" key="10">
    <source>
        <dbReference type="SAM" id="Phobius"/>
    </source>
</evidence>
<name>A0A8B7Z3R6_ACAPL</name>
<feature type="transmembrane region" description="Helical" evidence="10">
    <location>
        <begin position="227"/>
        <end position="252"/>
    </location>
</feature>
<feature type="transmembrane region" description="Helical" evidence="10">
    <location>
        <begin position="144"/>
        <end position="167"/>
    </location>
</feature>
<dbReference type="InterPro" id="IPR000276">
    <property type="entry name" value="GPCR_Rhodpsn"/>
</dbReference>
<comment type="subcellular location">
    <subcellularLocation>
        <location evidence="1">Cell membrane</location>
        <topology evidence="1">Multi-pass membrane protein</topology>
    </subcellularLocation>
</comment>
<evidence type="ECO:0000256" key="8">
    <source>
        <dbReference type="ARBA" id="ARBA00023224"/>
    </source>
</evidence>
<dbReference type="Pfam" id="PF00001">
    <property type="entry name" value="7tm_1"/>
    <property type="match status" value="1"/>
</dbReference>
<dbReference type="CDD" id="cd00637">
    <property type="entry name" value="7tm_classA_rhodopsin-like"/>
    <property type="match status" value="2"/>
</dbReference>
<keyword evidence="5" id="KW-0297">G-protein coupled receptor</keyword>
<feature type="transmembrane region" description="Helical" evidence="10">
    <location>
        <begin position="273"/>
        <end position="292"/>
    </location>
</feature>
<dbReference type="SUPFAM" id="SSF81321">
    <property type="entry name" value="Family A G protein-coupled receptor-like"/>
    <property type="match status" value="2"/>
</dbReference>
<dbReference type="InterPro" id="IPR017452">
    <property type="entry name" value="GPCR_Rhodpsn_7TM"/>
</dbReference>
<feature type="region of interest" description="Disordered" evidence="9">
    <location>
        <begin position="437"/>
        <end position="469"/>
    </location>
</feature>
<feature type="transmembrane region" description="Helical" evidence="10">
    <location>
        <begin position="480"/>
        <end position="500"/>
    </location>
</feature>
<evidence type="ECO:0000256" key="7">
    <source>
        <dbReference type="ARBA" id="ARBA00023170"/>
    </source>
</evidence>
<keyword evidence="8" id="KW-0807">Transducer</keyword>
<dbReference type="PROSITE" id="PS50262">
    <property type="entry name" value="G_PROTEIN_RECEP_F1_2"/>
    <property type="match status" value="1"/>
</dbReference>
<dbReference type="GO" id="GO:0005886">
    <property type="term" value="C:plasma membrane"/>
    <property type="evidence" value="ECO:0007669"/>
    <property type="project" value="UniProtKB-SubCell"/>
</dbReference>
<sequence>MSIGVWKDSFVYDLSVVIVSSFLILFGVPGNCLILRVYWTKTRKTNTHILVMALAAADLAVCILRFVFLTEKVLALAGDSRQKNNQLRTVSAKTTKTSPNGGKINVLLVKTISSADGEALGYKSPKGPVEQSCSTLQDSSVFDLSAIIANSIVFVFGVPGNCLVLRVSLTKTRKTSTHALIMALAWADLTLGFLRIVQADLTVCSLRIIPVAEKALALANKFNENDLVFRAIAAVGHVAIAFSGLITMVIALDRYDCICRPQKRFFITLKSSEVAAIVTLLTSLLIAIPKFIRITNRLNPVAYQAQVSLYIVSLLTMFAVIVVAYGKIYAIIRKHVTIGVDEMPKDGDEYNSAVVDKSTLKVINTGQDRGNFDTANVDKPVSVSTDIHRHDSAASDQAGISQTKQTLVDINNTDTASSSVVCNSLRKEARIDIKRKTHTPKKAEQAIFKDTRSSSRSDDGTHQVPKRPGGVLLQRKTTRMLFITSLVLILTWLSFFTHYGLTFALHAGADINAVYLETSYVLALALYINNAINPLVYGLAIGRFRQDFKKELCRIRYCLA</sequence>
<protein>
    <submittedName>
        <fullName evidence="13">Alpha-2Da adrenergic receptor-like</fullName>
    </submittedName>
</protein>
<evidence type="ECO:0000256" key="1">
    <source>
        <dbReference type="ARBA" id="ARBA00004651"/>
    </source>
</evidence>
<reference evidence="13" key="1">
    <citation type="submission" date="2025-08" db="UniProtKB">
        <authorList>
            <consortium name="RefSeq"/>
        </authorList>
    </citation>
    <scope>IDENTIFICATION</scope>
</reference>
<feature type="transmembrane region" description="Helical" evidence="10">
    <location>
        <begin position="49"/>
        <end position="68"/>
    </location>
</feature>
<keyword evidence="7" id="KW-0675">Receptor</keyword>
<dbReference type="GO" id="GO:0007218">
    <property type="term" value="P:neuropeptide signaling pathway"/>
    <property type="evidence" value="ECO:0007669"/>
    <property type="project" value="TreeGrafter"/>
</dbReference>
<proteinExistence type="predicted"/>
<evidence type="ECO:0000313" key="13">
    <source>
        <dbReference type="RefSeq" id="XP_022099602.1"/>
    </source>
</evidence>
<evidence type="ECO:0000256" key="2">
    <source>
        <dbReference type="ARBA" id="ARBA00022475"/>
    </source>
</evidence>